<dbReference type="InterPro" id="IPR003661">
    <property type="entry name" value="HisK_dim/P_dom"/>
</dbReference>
<keyword evidence="11" id="KW-1185">Reference proteome</keyword>
<evidence type="ECO:0000256" key="1">
    <source>
        <dbReference type="ARBA" id="ARBA00000085"/>
    </source>
</evidence>
<name>A0ABV7VF63_9PROT</name>
<dbReference type="PRINTS" id="PR00344">
    <property type="entry name" value="BCTRLSENSOR"/>
</dbReference>
<keyword evidence="8" id="KW-0472">Membrane</keyword>
<evidence type="ECO:0000256" key="6">
    <source>
        <dbReference type="ARBA" id="ARBA00023012"/>
    </source>
</evidence>
<dbReference type="PANTHER" id="PTHR43711">
    <property type="entry name" value="TWO-COMPONENT HISTIDINE KINASE"/>
    <property type="match status" value="1"/>
</dbReference>
<feature type="transmembrane region" description="Helical" evidence="8">
    <location>
        <begin position="162"/>
        <end position="180"/>
    </location>
</feature>
<dbReference type="SMART" id="SM00388">
    <property type="entry name" value="HisKA"/>
    <property type="match status" value="1"/>
</dbReference>
<evidence type="ECO:0000259" key="9">
    <source>
        <dbReference type="PROSITE" id="PS50109"/>
    </source>
</evidence>
<dbReference type="InterPro" id="IPR003594">
    <property type="entry name" value="HATPase_dom"/>
</dbReference>
<evidence type="ECO:0000256" key="7">
    <source>
        <dbReference type="SAM" id="Coils"/>
    </source>
</evidence>
<dbReference type="SUPFAM" id="SSF47384">
    <property type="entry name" value="Homodimeric domain of signal transducing histidine kinase"/>
    <property type="match status" value="1"/>
</dbReference>
<keyword evidence="8" id="KW-0812">Transmembrane</keyword>
<keyword evidence="8" id="KW-1133">Transmembrane helix</keyword>
<evidence type="ECO:0000313" key="10">
    <source>
        <dbReference type="EMBL" id="MFC3675784.1"/>
    </source>
</evidence>
<dbReference type="EMBL" id="JBHRYJ010000001">
    <property type="protein sequence ID" value="MFC3675784.1"/>
    <property type="molecule type" value="Genomic_DNA"/>
</dbReference>
<keyword evidence="3" id="KW-0597">Phosphoprotein</keyword>
<protein>
    <recommendedName>
        <fullName evidence="2">histidine kinase</fullName>
        <ecNumber evidence="2">2.7.13.3</ecNumber>
    </recommendedName>
</protein>
<feature type="transmembrane region" description="Helical" evidence="8">
    <location>
        <begin position="63"/>
        <end position="83"/>
    </location>
</feature>
<dbReference type="InterPro" id="IPR036890">
    <property type="entry name" value="HATPase_C_sf"/>
</dbReference>
<dbReference type="EC" id="2.7.13.3" evidence="2"/>
<keyword evidence="6" id="KW-0902">Two-component regulatory system</keyword>
<evidence type="ECO:0000256" key="4">
    <source>
        <dbReference type="ARBA" id="ARBA00022679"/>
    </source>
</evidence>
<organism evidence="10 11">
    <name type="scientific">Ferrovibrio xuzhouensis</name>
    <dbReference type="NCBI Taxonomy" id="1576914"/>
    <lineage>
        <taxon>Bacteria</taxon>
        <taxon>Pseudomonadati</taxon>
        <taxon>Pseudomonadota</taxon>
        <taxon>Alphaproteobacteria</taxon>
        <taxon>Rhodospirillales</taxon>
        <taxon>Rhodospirillaceae</taxon>
        <taxon>Ferrovibrio</taxon>
    </lineage>
</organism>
<dbReference type="GO" id="GO:0005524">
    <property type="term" value="F:ATP binding"/>
    <property type="evidence" value="ECO:0007669"/>
    <property type="project" value="UniProtKB-KW"/>
</dbReference>
<gene>
    <name evidence="10" type="ORF">ACFOOQ_09540</name>
</gene>
<feature type="transmembrane region" description="Helical" evidence="8">
    <location>
        <begin position="36"/>
        <end position="57"/>
    </location>
</feature>
<proteinExistence type="predicted"/>
<reference evidence="11" key="1">
    <citation type="journal article" date="2019" name="Int. J. Syst. Evol. Microbiol.">
        <title>The Global Catalogue of Microorganisms (GCM) 10K type strain sequencing project: providing services to taxonomists for standard genome sequencing and annotation.</title>
        <authorList>
            <consortium name="The Broad Institute Genomics Platform"/>
            <consortium name="The Broad Institute Genome Sequencing Center for Infectious Disease"/>
            <person name="Wu L."/>
            <person name="Ma J."/>
        </authorList>
    </citation>
    <scope>NUCLEOTIDE SEQUENCE [LARGE SCALE GENOMIC DNA]</scope>
    <source>
        <strain evidence="11">KCTC 42182</strain>
    </source>
</reference>
<dbReference type="PROSITE" id="PS50109">
    <property type="entry name" value="HIS_KIN"/>
    <property type="match status" value="1"/>
</dbReference>
<keyword evidence="10" id="KW-0067">ATP-binding</keyword>
<evidence type="ECO:0000256" key="2">
    <source>
        <dbReference type="ARBA" id="ARBA00012438"/>
    </source>
</evidence>
<feature type="transmembrane region" description="Helical" evidence="8">
    <location>
        <begin position="186"/>
        <end position="208"/>
    </location>
</feature>
<dbReference type="Pfam" id="PF00512">
    <property type="entry name" value="HisKA"/>
    <property type="match status" value="1"/>
</dbReference>
<dbReference type="InterPro" id="IPR004358">
    <property type="entry name" value="Sig_transdc_His_kin-like_C"/>
</dbReference>
<keyword evidence="10" id="KW-0547">Nucleotide-binding</keyword>
<evidence type="ECO:0000256" key="3">
    <source>
        <dbReference type="ARBA" id="ARBA00022553"/>
    </source>
</evidence>
<dbReference type="SMART" id="SM00387">
    <property type="entry name" value="HATPase_c"/>
    <property type="match status" value="1"/>
</dbReference>
<dbReference type="SUPFAM" id="SSF55874">
    <property type="entry name" value="ATPase domain of HSP90 chaperone/DNA topoisomerase II/histidine kinase"/>
    <property type="match status" value="1"/>
</dbReference>
<feature type="coiled-coil region" evidence="7">
    <location>
        <begin position="334"/>
        <end position="364"/>
    </location>
</feature>
<feature type="domain" description="Histidine kinase" evidence="9">
    <location>
        <begin position="378"/>
        <end position="598"/>
    </location>
</feature>
<evidence type="ECO:0000256" key="5">
    <source>
        <dbReference type="ARBA" id="ARBA00022777"/>
    </source>
</evidence>
<dbReference type="RefSeq" id="WP_379725007.1">
    <property type="nucleotide sequence ID" value="NZ_JBHRYJ010000001.1"/>
</dbReference>
<dbReference type="CDD" id="cd00082">
    <property type="entry name" value="HisKA"/>
    <property type="match status" value="1"/>
</dbReference>
<dbReference type="InterPro" id="IPR050736">
    <property type="entry name" value="Sensor_HK_Regulatory"/>
</dbReference>
<sequence>MSVTDQNSAATGRRAAPSELVLDAARPPFPSGFRQILLINAIATLFCASVICLLLWRQTMADWIAGWWLLHLLATSLILIDWYSRRPRADAPQPDTPPVDPAAPRPRWRAVTDVALAAFCGLVWGISATAMPQLDDTARMLLVAVAAGMIGGSAAALALMPLAGAAFILGIALPFAAYFLTMDTLIGYGLAGLTIGYVGAMVAANHVVNGIVVRNKRLHRENIALYDRIGAARSELLDIAESSEAFAFFDGAGRLLVWNRRFPALLGIDAPSLRPGTALPPLLSDAGLPVGLLKRLESAAPDSLPVLKLANGHWVRAGLRRSGQGDRVVVLVDITEQQAVAAALRDQNERLAELFREVSEARDVALRANHAKSGFLANMSHEMRTPLNAIIGFSDIIRHQMFGEQSPKYRDYAEDIHGSGQHLLGILDDILDLARIEASRIVLDEQPVQLAGEIATCARLAGQQFGRGAGSIIPQLPDRLPPLHADARLVRQILINLIGSALKFSPPGLPVEVGAQRNTEGEIELWVRDHGIGFAPADQARIFEPFEQLELQRSRRFGGLGLGLSLVRAFVAAHQGRVAIDSQPGRGTRITAVFPAARTLPPSESGV</sequence>
<dbReference type="Gene3D" id="1.10.287.130">
    <property type="match status" value="1"/>
</dbReference>
<feature type="transmembrane region" description="Helical" evidence="8">
    <location>
        <begin position="114"/>
        <end position="134"/>
    </location>
</feature>
<comment type="catalytic activity">
    <reaction evidence="1">
        <text>ATP + protein L-histidine = ADP + protein N-phospho-L-histidine.</text>
        <dbReference type="EC" id="2.7.13.3"/>
    </reaction>
</comment>
<dbReference type="InterPro" id="IPR036097">
    <property type="entry name" value="HisK_dim/P_sf"/>
</dbReference>
<dbReference type="InterPro" id="IPR005467">
    <property type="entry name" value="His_kinase_dom"/>
</dbReference>
<dbReference type="Gene3D" id="3.30.565.10">
    <property type="entry name" value="Histidine kinase-like ATPase, C-terminal domain"/>
    <property type="match status" value="1"/>
</dbReference>
<evidence type="ECO:0000256" key="8">
    <source>
        <dbReference type="SAM" id="Phobius"/>
    </source>
</evidence>
<keyword evidence="4" id="KW-0808">Transferase</keyword>
<dbReference type="Proteomes" id="UP001595711">
    <property type="component" value="Unassembled WGS sequence"/>
</dbReference>
<comment type="caution">
    <text evidence="10">The sequence shown here is derived from an EMBL/GenBank/DDBJ whole genome shotgun (WGS) entry which is preliminary data.</text>
</comment>
<dbReference type="Pfam" id="PF02518">
    <property type="entry name" value="HATPase_c"/>
    <property type="match status" value="1"/>
</dbReference>
<evidence type="ECO:0000313" key="11">
    <source>
        <dbReference type="Proteomes" id="UP001595711"/>
    </source>
</evidence>
<keyword evidence="5" id="KW-0418">Kinase</keyword>
<keyword evidence="7" id="KW-0175">Coiled coil</keyword>
<accession>A0ABV7VF63</accession>
<dbReference type="PANTHER" id="PTHR43711:SF31">
    <property type="entry name" value="HISTIDINE KINASE"/>
    <property type="match status" value="1"/>
</dbReference>